<evidence type="ECO:0000313" key="2">
    <source>
        <dbReference type="Proteomes" id="UP001374584"/>
    </source>
</evidence>
<dbReference type="AlphaFoldDB" id="A0AAN9MI06"/>
<protein>
    <submittedName>
        <fullName evidence="1">Uncharacterized protein</fullName>
    </submittedName>
</protein>
<evidence type="ECO:0000313" key="1">
    <source>
        <dbReference type="EMBL" id="KAK7352297.1"/>
    </source>
</evidence>
<dbReference type="Proteomes" id="UP001374584">
    <property type="component" value="Unassembled WGS sequence"/>
</dbReference>
<sequence length="100" mass="11178">MHVVCVVYDDDAAAADDELLGCGVVVVMVGEGEEEECWEVPEKRTKSWNSVVGERTTRNWVKVRVKARGCSRERSEATRASHCGNSFSWATVFKSSAKYF</sequence>
<organism evidence="1 2">
    <name type="scientific">Phaseolus coccineus</name>
    <name type="common">Scarlet runner bean</name>
    <name type="synonym">Phaseolus multiflorus</name>
    <dbReference type="NCBI Taxonomy" id="3886"/>
    <lineage>
        <taxon>Eukaryota</taxon>
        <taxon>Viridiplantae</taxon>
        <taxon>Streptophyta</taxon>
        <taxon>Embryophyta</taxon>
        <taxon>Tracheophyta</taxon>
        <taxon>Spermatophyta</taxon>
        <taxon>Magnoliopsida</taxon>
        <taxon>eudicotyledons</taxon>
        <taxon>Gunneridae</taxon>
        <taxon>Pentapetalae</taxon>
        <taxon>rosids</taxon>
        <taxon>fabids</taxon>
        <taxon>Fabales</taxon>
        <taxon>Fabaceae</taxon>
        <taxon>Papilionoideae</taxon>
        <taxon>50 kb inversion clade</taxon>
        <taxon>NPAAA clade</taxon>
        <taxon>indigoferoid/millettioid clade</taxon>
        <taxon>Phaseoleae</taxon>
        <taxon>Phaseolus</taxon>
    </lineage>
</organism>
<proteinExistence type="predicted"/>
<comment type="caution">
    <text evidence="1">The sequence shown here is derived from an EMBL/GenBank/DDBJ whole genome shotgun (WGS) entry which is preliminary data.</text>
</comment>
<gene>
    <name evidence="1" type="ORF">VNO80_17717</name>
</gene>
<reference evidence="1 2" key="1">
    <citation type="submission" date="2024-01" db="EMBL/GenBank/DDBJ databases">
        <title>The genomes of 5 underutilized Papilionoideae crops provide insights into root nodulation and disease resistanc.</title>
        <authorList>
            <person name="Jiang F."/>
        </authorList>
    </citation>
    <scope>NUCLEOTIDE SEQUENCE [LARGE SCALE GENOMIC DNA]</scope>
    <source>
        <strain evidence="1">JINMINGXINNONG_FW02</strain>
        <tissue evidence="1">Leaves</tissue>
    </source>
</reference>
<keyword evidence="2" id="KW-1185">Reference proteome</keyword>
<name>A0AAN9MI06_PHACN</name>
<dbReference type="EMBL" id="JAYMYR010000007">
    <property type="protein sequence ID" value="KAK7352297.1"/>
    <property type="molecule type" value="Genomic_DNA"/>
</dbReference>
<accession>A0AAN9MI06</accession>